<evidence type="ECO:0000256" key="5">
    <source>
        <dbReference type="ARBA" id="ARBA00022692"/>
    </source>
</evidence>
<dbReference type="Proteomes" id="UP001205609">
    <property type="component" value="Unassembled WGS sequence"/>
</dbReference>
<feature type="transmembrane region" description="Helical" evidence="8">
    <location>
        <begin position="133"/>
        <end position="150"/>
    </location>
</feature>
<dbReference type="EMBL" id="JANUXY010000001">
    <property type="protein sequence ID" value="MCS4485436.1"/>
    <property type="molecule type" value="Genomic_DNA"/>
</dbReference>
<feature type="transmembrane region" description="Helical" evidence="8">
    <location>
        <begin position="78"/>
        <end position="97"/>
    </location>
</feature>
<feature type="transmembrane region" description="Helical" evidence="8">
    <location>
        <begin position="12"/>
        <end position="30"/>
    </location>
</feature>
<feature type="transmembrane region" description="Helical" evidence="8">
    <location>
        <begin position="156"/>
        <end position="172"/>
    </location>
</feature>
<keyword evidence="3" id="KW-0813">Transport</keyword>
<organism evidence="10 11">
    <name type="scientific">Staphylococcus americanisciuri</name>
    <dbReference type="NCBI Taxonomy" id="2973940"/>
    <lineage>
        <taxon>Bacteria</taxon>
        <taxon>Bacillati</taxon>
        <taxon>Bacillota</taxon>
        <taxon>Bacilli</taxon>
        <taxon>Bacillales</taxon>
        <taxon>Staphylococcaceae</taxon>
        <taxon>Staphylococcus</taxon>
    </lineage>
</organism>
<evidence type="ECO:0000256" key="3">
    <source>
        <dbReference type="ARBA" id="ARBA00022448"/>
    </source>
</evidence>
<evidence type="ECO:0000259" key="9">
    <source>
        <dbReference type="Pfam" id="PF00892"/>
    </source>
</evidence>
<protein>
    <submittedName>
        <fullName evidence="10">EamA family transporter RarD</fullName>
    </submittedName>
</protein>
<keyword evidence="6 8" id="KW-1133">Transmembrane helix</keyword>
<evidence type="ECO:0000313" key="11">
    <source>
        <dbReference type="Proteomes" id="UP001205609"/>
    </source>
</evidence>
<feature type="domain" description="EamA" evidence="9">
    <location>
        <begin position="10"/>
        <end position="149"/>
    </location>
</feature>
<comment type="subcellular location">
    <subcellularLocation>
        <location evidence="1">Cell membrane</location>
        <topology evidence="1">Multi-pass membrane protein</topology>
    </subcellularLocation>
</comment>
<keyword evidence="7 8" id="KW-0472">Membrane</keyword>
<dbReference type="RefSeq" id="WP_259197845.1">
    <property type="nucleotide sequence ID" value="NZ_JANUXY010000001.1"/>
</dbReference>
<evidence type="ECO:0000313" key="10">
    <source>
        <dbReference type="EMBL" id="MCS4485436.1"/>
    </source>
</evidence>
<feature type="transmembrane region" description="Helical" evidence="8">
    <location>
        <begin position="184"/>
        <end position="204"/>
    </location>
</feature>
<dbReference type="PANTHER" id="PTHR22911:SF137">
    <property type="entry name" value="SOLUTE CARRIER FAMILY 35 MEMBER G2-RELATED"/>
    <property type="match status" value="1"/>
</dbReference>
<accession>A0ABT2EYX7</accession>
<dbReference type="InterPro" id="IPR037185">
    <property type="entry name" value="EmrE-like"/>
</dbReference>
<comment type="similarity">
    <text evidence="2">Belongs to the EamA transporter family.</text>
</comment>
<feature type="transmembrane region" description="Helical" evidence="8">
    <location>
        <begin position="109"/>
        <end position="126"/>
    </location>
</feature>
<dbReference type="Gene3D" id="1.10.3730.20">
    <property type="match status" value="1"/>
</dbReference>
<sequence>MKHSSSFQQGIFYAFAAYFMWGILPLYWALITEINATEILMFRIILSLIFMIILIPITKQWNQLKGDIQQLIQTPKKLIIIVIAGYVVTLNWGIFIYAINENYVLQTSLGYYINPLVSIMLAMIFFKERFTRLEWCAIGLATIGVIYMTIKVGEFPFISLFLAFTFGIYGLLKKLVPLSAISSITIETFATTPMALLYLIFINHSHGLSIGMNSSTFWLIFSGIVTAVPLLSFSAAANRIPLSLIGFIQYVGPTLIFLNGIFVFKEAFNLDQFITFCFIWSGILIYVLSQVVKIRRKPNPLT</sequence>
<feature type="transmembrane region" description="Helical" evidence="8">
    <location>
        <begin position="36"/>
        <end position="57"/>
    </location>
</feature>
<evidence type="ECO:0000256" key="8">
    <source>
        <dbReference type="SAM" id="Phobius"/>
    </source>
</evidence>
<proteinExistence type="inferred from homology"/>
<evidence type="ECO:0000256" key="6">
    <source>
        <dbReference type="ARBA" id="ARBA00022989"/>
    </source>
</evidence>
<dbReference type="PANTHER" id="PTHR22911">
    <property type="entry name" value="ACYL-MALONYL CONDENSING ENZYME-RELATED"/>
    <property type="match status" value="1"/>
</dbReference>
<reference evidence="10 11" key="1">
    <citation type="journal article" date="2023" name="Int. J. Syst. Evol. Microbiol.">
        <title>Streptococcus sciuri sp. nov., Staphylococcus marylandisciuri sp. nov. and Staphylococcus americanisciuri sp. nov., isolated from faeces of eastern grey squirrel (Sciurus carolinensis).</title>
        <authorList>
            <person name="Volokhov D.V."/>
            <person name="Zagorodnyaya T.A."/>
            <person name="Furtak V.A."/>
            <person name="Nattanmai G."/>
            <person name="Randall L."/>
            <person name="Jose S."/>
            <person name="Gao Y."/>
            <person name="Eisenberg T."/>
            <person name="Delmonte P."/>
            <person name="Blom J."/>
            <person name="Mitchell K.K."/>
        </authorList>
    </citation>
    <scope>NUCLEOTIDE SEQUENCE [LARGE SCALE GENOMIC DNA]</scope>
    <source>
        <strain evidence="10 11">GRT3</strain>
    </source>
</reference>
<dbReference type="NCBIfam" id="TIGR00688">
    <property type="entry name" value="rarD"/>
    <property type="match status" value="1"/>
</dbReference>
<keyword evidence="4" id="KW-1003">Cell membrane</keyword>
<feature type="transmembrane region" description="Helical" evidence="8">
    <location>
        <begin position="216"/>
        <end position="237"/>
    </location>
</feature>
<keyword evidence="5 8" id="KW-0812">Transmembrane</keyword>
<feature type="transmembrane region" description="Helical" evidence="8">
    <location>
        <begin position="244"/>
        <end position="264"/>
    </location>
</feature>
<dbReference type="SUPFAM" id="SSF103481">
    <property type="entry name" value="Multidrug resistance efflux transporter EmrE"/>
    <property type="match status" value="2"/>
</dbReference>
<dbReference type="InterPro" id="IPR000620">
    <property type="entry name" value="EamA_dom"/>
</dbReference>
<feature type="transmembrane region" description="Helical" evidence="8">
    <location>
        <begin position="270"/>
        <end position="288"/>
    </location>
</feature>
<evidence type="ECO:0000256" key="2">
    <source>
        <dbReference type="ARBA" id="ARBA00007362"/>
    </source>
</evidence>
<gene>
    <name evidence="10" type="primary">rarD</name>
    <name evidence="10" type="ORF">NXS11_00855</name>
</gene>
<comment type="caution">
    <text evidence="10">The sequence shown here is derived from an EMBL/GenBank/DDBJ whole genome shotgun (WGS) entry which is preliminary data.</text>
</comment>
<evidence type="ECO:0000256" key="1">
    <source>
        <dbReference type="ARBA" id="ARBA00004651"/>
    </source>
</evidence>
<dbReference type="Pfam" id="PF00892">
    <property type="entry name" value="EamA"/>
    <property type="match status" value="1"/>
</dbReference>
<evidence type="ECO:0000256" key="7">
    <source>
        <dbReference type="ARBA" id="ARBA00023136"/>
    </source>
</evidence>
<name>A0ABT2EYX7_9STAP</name>
<evidence type="ECO:0000256" key="4">
    <source>
        <dbReference type="ARBA" id="ARBA00022475"/>
    </source>
</evidence>
<keyword evidence="11" id="KW-1185">Reference proteome</keyword>
<dbReference type="InterPro" id="IPR004626">
    <property type="entry name" value="RarD"/>
</dbReference>